<dbReference type="SUPFAM" id="SSF52540">
    <property type="entry name" value="P-loop containing nucleoside triphosphate hydrolases"/>
    <property type="match status" value="1"/>
</dbReference>
<feature type="domain" description="Helicase C-terminal" evidence="7">
    <location>
        <begin position="250"/>
        <end position="432"/>
    </location>
</feature>
<dbReference type="Pfam" id="PF00270">
    <property type="entry name" value="DEAD"/>
    <property type="match status" value="1"/>
</dbReference>
<proteinExistence type="predicted"/>
<dbReference type="InterPro" id="IPR011709">
    <property type="entry name" value="DEAD-box_helicase_OB_fold"/>
</dbReference>
<dbReference type="SMART" id="SM00487">
    <property type="entry name" value="DEXDc"/>
    <property type="match status" value="1"/>
</dbReference>
<evidence type="ECO:0000256" key="4">
    <source>
        <dbReference type="ARBA" id="ARBA00022840"/>
    </source>
</evidence>
<dbReference type="PROSITE" id="PS00690">
    <property type="entry name" value="DEAH_ATP_HELICASE"/>
    <property type="match status" value="1"/>
</dbReference>
<keyword evidence="9" id="KW-1185">Reference proteome</keyword>
<dbReference type="PANTHER" id="PTHR18934:SF136">
    <property type="entry name" value="ATP-DEPENDENT RNA HELICASE DHX35-RELATED"/>
    <property type="match status" value="1"/>
</dbReference>
<evidence type="ECO:0000256" key="1">
    <source>
        <dbReference type="ARBA" id="ARBA00012552"/>
    </source>
</evidence>
<dbReference type="InterPro" id="IPR001650">
    <property type="entry name" value="Helicase_C-like"/>
</dbReference>
<organism evidence="8 9">
    <name type="scientific">Oikopleura dioica</name>
    <name type="common">Tunicate</name>
    <dbReference type="NCBI Taxonomy" id="34765"/>
    <lineage>
        <taxon>Eukaryota</taxon>
        <taxon>Metazoa</taxon>
        <taxon>Chordata</taxon>
        <taxon>Tunicata</taxon>
        <taxon>Appendicularia</taxon>
        <taxon>Copelata</taxon>
        <taxon>Oikopleuridae</taxon>
        <taxon>Oikopleura</taxon>
    </lineage>
</organism>
<name>A0ABN7SVE5_OIKDI</name>
<dbReference type="PANTHER" id="PTHR18934">
    <property type="entry name" value="ATP-DEPENDENT RNA HELICASE"/>
    <property type="match status" value="1"/>
</dbReference>
<dbReference type="CDD" id="cd17980">
    <property type="entry name" value="DEXHc_DHX35"/>
    <property type="match status" value="1"/>
</dbReference>
<dbReference type="Pfam" id="PF07717">
    <property type="entry name" value="OB_NTP_bind"/>
    <property type="match status" value="1"/>
</dbReference>
<dbReference type="InterPro" id="IPR014001">
    <property type="entry name" value="Helicase_ATP-bd"/>
</dbReference>
<dbReference type="EC" id="3.6.4.13" evidence="1"/>
<evidence type="ECO:0000259" key="6">
    <source>
        <dbReference type="PROSITE" id="PS51192"/>
    </source>
</evidence>
<dbReference type="Pfam" id="PF04408">
    <property type="entry name" value="WHD_HA2"/>
    <property type="match status" value="1"/>
</dbReference>
<dbReference type="PROSITE" id="PS51192">
    <property type="entry name" value="HELICASE_ATP_BIND_1"/>
    <property type="match status" value="1"/>
</dbReference>
<dbReference type="InterPro" id="IPR048333">
    <property type="entry name" value="HA2_WH"/>
</dbReference>
<dbReference type="Gene3D" id="1.20.120.1080">
    <property type="match status" value="1"/>
</dbReference>
<dbReference type="EMBL" id="OU015566">
    <property type="protein sequence ID" value="CAG5108132.1"/>
    <property type="molecule type" value="Genomic_DNA"/>
</dbReference>
<dbReference type="Pfam" id="PF00271">
    <property type="entry name" value="Helicase_C"/>
    <property type="match status" value="1"/>
</dbReference>
<evidence type="ECO:0000313" key="8">
    <source>
        <dbReference type="EMBL" id="CAG5108132.1"/>
    </source>
</evidence>
<dbReference type="SMART" id="SM00490">
    <property type="entry name" value="HELICc"/>
    <property type="match status" value="1"/>
</dbReference>
<dbReference type="InterPro" id="IPR011545">
    <property type="entry name" value="DEAD/DEAH_box_helicase_dom"/>
</dbReference>
<keyword evidence="2" id="KW-0547">Nucleotide-binding</keyword>
<dbReference type="InterPro" id="IPR002464">
    <property type="entry name" value="DNA/RNA_helicase_DEAH_CS"/>
</dbReference>
<comment type="catalytic activity">
    <reaction evidence="5">
        <text>ATP + H2O = ADP + phosphate + H(+)</text>
        <dbReference type="Rhea" id="RHEA:13065"/>
        <dbReference type="ChEBI" id="CHEBI:15377"/>
        <dbReference type="ChEBI" id="CHEBI:15378"/>
        <dbReference type="ChEBI" id="CHEBI:30616"/>
        <dbReference type="ChEBI" id="CHEBI:43474"/>
        <dbReference type="ChEBI" id="CHEBI:456216"/>
        <dbReference type="EC" id="3.6.4.13"/>
    </reaction>
</comment>
<dbReference type="PROSITE" id="PS51194">
    <property type="entry name" value="HELICASE_CTER"/>
    <property type="match status" value="1"/>
</dbReference>
<keyword evidence="4" id="KW-0067">ATP-binding</keyword>
<evidence type="ECO:0000256" key="5">
    <source>
        <dbReference type="ARBA" id="ARBA00047984"/>
    </source>
</evidence>
<dbReference type="InterPro" id="IPR007502">
    <property type="entry name" value="Helicase-assoc_dom"/>
</dbReference>
<evidence type="ECO:0000313" key="9">
    <source>
        <dbReference type="Proteomes" id="UP001158576"/>
    </source>
</evidence>
<dbReference type="Pfam" id="PF21010">
    <property type="entry name" value="HA2_C"/>
    <property type="match status" value="1"/>
</dbReference>
<sequence length="684" mass="77344">MKVWRPGASAPEEAVLLDAGSGEKITSFNPNSNLSLTQQRQRLPIFQWRNHILWAVENFQTLVLVGETGCGKSTQIPQYLHEAGWTSRGYQVCVTQPRRVAAVTLATRVADEKGAMIGTSIGYAVRFDSKQDEEQTRVKFVTDGVLLQEMTSDPLLRRYSVIMIDEAHERSLQTDMCLGLLKKIQKVRPDLRIIVASATLDAEFFRDFFNHNLTGNAEQDTSTIIHLEGRTYPVDIFYLEKPCPDYMKESLETVLKIHRDNKPGDILVFVTSAEDCDSLCDNLRDEVGKVILKAQGIGVPLMKMKALPLYGSLPVIDQMRVFESLPRNTRKVIVSTNIAETSLTLPGIVHVIDAGFVKISAYNPKNGLDSTTTVPVSQAAANQRAGRAGRVRSGSCYRLYTQQDYDKLMEATVPEMRRSELTSTILRLKQLGISNVVRFDFPSPPPAQALSRSLELLFALGALDEECELTEKIGERIAELPLHPFFAKMLLASIEYECVREILTMVALLSVRTIFQIPPGRRQEASREHRRFQVEEGDHISMLNAFETFEECERDRKFTNKRFLNHRALVRVGQIRTQLSKFLKRWKIEETSARENVFPVLKAITAGLFPNAAILRGDGLYETVRDAVVLQLHPDSALADMKKPPKCVLYTEVTQGKYMREVSVIQQEWLTEIAGHYYQNNMEE</sequence>
<dbReference type="SMART" id="SM00847">
    <property type="entry name" value="HA2"/>
    <property type="match status" value="1"/>
</dbReference>
<dbReference type="InterPro" id="IPR027417">
    <property type="entry name" value="P-loop_NTPase"/>
</dbReference>
<accession>A0ABN7SVE5</accession>
<dbReference type="CDD" id="cd18791">
    <property type="entry name" value="SF2_C_RHA"/>
    <property type="match status" value="1"/>
</dbReference>
<reference evidence="8 9" key="1">
    <citation type="submission" date="2021-04" db="EMBL/GenBank/DDBJ databases">
        <authorList>
            <person name="Bliznina A."/>
        </authorList>
    </citation>
    <scope>NUCLEOTIDE SEQUENCE [LARGE SCALE GENOMIC DNA]</scope>
</reference>
<evidence type="ECO:0000259" key="7">
    <source>
        <dbReference type="PROSITE" id="PS51194"/>
    </source>
</evidence>
<gene>
    <name evidence="8" type="ORF">OKIOD_LOCUS12413</name>
</gene>
<dbReference type="Gene3D" id="3.40.50.300">
    <property type="entry name" value="P-loop containing nucleotide triphosphate hydrolases"/>
    <property type="match status" value="2"/>
</dbReference>
<evidence type="ECO:0000256" key="3">
    <source>
        <dbReference type="ARBA" id="ARBA00022801"/>
    </source>
</evidence>
<protein>
    <recommendedName>
        <fullName evidence="1">RNA helicase</fullName>
        <ecNumber evidence="1">3.6.4.13</ecNumber>
    </recommendedName>
</protein>
<feature type="domain" description="Helicase ATP-binding" evidence="6">
    <location>
        <begin position="53"/>
        <end position="218"/>
    </location>
</feature>
<dbReference type="Proteomes" id="UP001158576">
    <property type="component" value="Chromosome 1"/>
</dbReference>
<keyword evidence="3" id="KW-0378">Hydrolase</keyword>
<evidence type="ECO:0000256" key="2">
    <source>
        <dbReference type="ARBA" id="ARBA00022741"/>
    </source>
</evidence>